<comment type="subunit">
    <text evidence="1">Homodimer.</text>
</comment>
<protein>
    <recommendedName>
        <fullName evidence="2">Stress-response A/B barrel domain-containing protein</fullName>
    </recommendedName>
</protein>
<dbReference type="InterPro" id="IPR013097">
    <property type="entry name" value="Dabb"/>
</dbReference>
<evidence type="ECO:0000256" key="1">
    <source>
        <dbReference type="ARBA" id="ARBA00011738"/>
    </source>
</evidence>
<proteinExistence type="predicted"/>
<evidence type="ECO:0000313" key="3">
    <source>
        <dbReference type="EMBL" id="CAD9870678.1"/>
    </source>
</evidence>
<dbReference type="EMBL" id="HBHR01019284">
    <property type="protein sequence ID" value="CAD9870678.1"/>
    <property type="molecule type" value="Transcribed_RNA"/>
</dbReference>
<reference evidence="3" key="1">
    <citation type="submission" date="2021-01" db="EMBL/GenBank/DDBJ databases">
        <authorList>
            <person name="Corre E."/>
            <person name="Pelletier E."/>
            <person name="Niang G."/>
            <person name="Scheremetjew M."/>
            <person name="Finn R."/>
            <person name="Kale V."/>
            <person name="Holt S."/>
            <person name="Cochrane G."/>
            <person name="Meng A."/>
            <person name="Brown T."/>
            <person name="Cohen L."/>
        </authorList>
    </citation>
    <scope>NUCLEOTIDE SEQUENCE</scope>
    <source>
        <strain evidence="3">CCMP1661</strain>
    </source>
</reference>
<dbReference type="InterPro" id="IPR011008">
    <property type="entry name" value="Dimeric_a/b-barrel"/>
</dbReference>
<accession>A0A7S2V429</accession>
<dbReference type="Pfam" id="PF07876">
    <property type="entry name" value="Dabb"/>
    <property type="match status" value="1"/>
</dbReference>
<dbReference type="SMART" id="SM00886">
    <property type="entry name" value="Dabb"/>
    <property type="match status" value="1"/>
</dbReference>
<name>A0A7S2V429_9STRA</name>
<dbReference type="SUPFAM" id="SSF54909">
    <property type="entry name" value="Dimeric alpha+beta barrel"/>
    <property type="match status" value="1"/>
</dbReference>
<dbReference type="PANTHER" id="PTHR33178">
    <property type="match status" value="1"/>
</dbReference>
<gene>
    <name evidence="3" type="ORF">FJAP1339_LOCUS9768</name>
</gene>
<evidence type="ECO:0000259" key="2">
    <source>
        <dbReference type="PROSITE" id="PS51502"/>
    </source>
</evidence>
<feature type="domain" description="Stress-response A/B barrel" evidence="2">
    <location>
        <begin position="158"/>
        <end position="260"/>
    </location>
</feature>
<organism evidence="3">
    <name type="scientific">Fibrocapsa japonica</name>
    <dbReference type="NCBI Taxonomy" id="94617"/>
    <lineage>
        <taxon>Eukaryota</taxon>
        <taxon>Sar</taxon>
        <taxon>Stramenopiles</taxon>
        <taxon>Ochrophyta</taxon>
        <taxon>Raphidophyceae</taxon>
        <taxon>Chattonellales</taxon>
        <taxon>Chattonellaceae</taxon>
        <taxon>Fibrocapsa</taxon>
    </lineage>
</organism>
<dbReference type="Gene3D" id="3.30.70.100">
    <property type="match status" value="1"/>
</dbReference>
<dbReference type="InterPro" id="IPR044662">
    <property type="entry name" value="HS1/DABB1-like"/>
</dbReference>
<dbReference type="PROSITE" id="PS51502">
    <property type="entry name" value="S_R_A_B_BARREL"/>
    <property type="match status" value="1"/>
</dbReference>
<dbReference type="PANTHER" id="PTHR33178:SF10">
    <property type="entry name" value="STRESS-RESPONSE A_B BARREL DOMAIN-CONTAINING PROTEIN"/>
    <property type="match status" value="1"/>
</dbReference>
<dbReference type="AlphaFoldDB" id="A0A7S2V429"/>
<sequence>MLDVSGAIPPFDAVHGVINVGNTTYHELLFETKPCSASTGDAAQRYEHASVKRVQMYKLEEGSDTINTLKSDGLRAMRSAGGSITHLLGSCQNHESELQFSQGMTHVMLVDSPNIGVLRKAMEAEKGATNTMTSPSLVFDFHPHIVKVPEGQSSVGALKHVVLIKFNVDAPVGKLVAGYIELTTKIDEMKGFEWGPFANNFNVDGAGDEAEVQLTNGFEYVFITTFESVADRNTYLFHQAHKDYVDFLVPNIENFAVVDFVAV</sequence>